<dbReference type="AlphaFoldDB" id="A0A078AMW2"/>
<dbReference type="OrthoDB" id="319554at2759"/>
<accession>A0A078AMW2</accession>
<proteinExistence type="predicted"/>
<reference evidence="1 2" key="1">
    <citation type="submission" date="2014-06" db="EMBL/GenBank/DDBJ databases">
        <authorList>
            <person name="Swart Estienne"/>
        </authorList>
    </citation>
    <scope>NUCLEOTIDE SEQUENCE [LARGE SCALE GENOMIC DNA]</scope>
    <source>
        <strain evidence="1 2">130c</strain>
    </source>
</reference>
<name>A0A078AMW2_STYLE</name>
<protein>
    <submittedName>
        <fullName evidence="1">Uncharacterized protein</fullName>
    </submittedName>
</protein>
<evidence type="ECO:0000313" key="1">
    <source>
        <dbReference type="EMBL" id="CDW83715.1"/>
    </source>
</evidence>
<sequence>MDIGILRPSSQSSQSSQNNLLTISEYEEIVQRLEDSFRLLDMVKDALSSSDNFDQMKQGIEQKCEKVTVRVKIVKKQKQTMSTTNPSLTLHIFKVEITDIEKRGYLMIKNNKSRTLALIDGQNYLLDKVKLIVNKRGEIVLSSTSVTAIREEKEDTFTVESLELSQREHDQSKEIKGMNRDEGSDAENNFAISNFMGGAQNQELVVFQSTKQIITHCEEILSNDPSDESEKKLWNYRELLSWKMPEHYKKNYQAKSLNRPRVGAGNAGDSSLPFNNQINLFILEYITSRLREQRVSFCGIVCHIKQYVDKQNMQKDYEGSNQMNSQIDLESIDDKSRVCVFVRHSPKINLKDTILKDQVVLIKNALRKYSSKNLLVIGQAKDINNFQASASLQLIKTIPSDSIVRHIIKVNTNCQPAETMNEQVCRNGCFIREPFLNIQVLCQIQDGTSKASLELKNDKVKKAFNITDGDIRRFKDYCLKYGTFMHPSTNVNYLYRDIVNVFKKNETWSQMIFYCKAYFKPSNDKKSGAVGAQQGKFGAKSGGNYNDTISKPSFLMKTSQEQEVFLNGEVTTVKDVPGFGGGQLRSVKKPNVCLKCLQVDDNLRSQAVRNVFNNRY</sequence>
<dbReference type="InParanoid" id="A0A078AMW2"/>
<dbReference type="Proteomes" id="UP000039865">
    <property type="component" value="Unassembled WGS sequence"/>
</dbReference>
<evidence type="ECO:0000313" key="2">
    <source>
        <dbReference type="Proteomes" id="UP000039865"/>
    </source>
</evidence>
<dbReference type="EMBL" id="CCKQ01012108">
    <property type="protein sequence ID" value="CDW83715.1"/>
    <property type="molecule type" value="Genomic_DNA"/>
</dbReference>
<gene>
    <name evidence="1" type="primary">Contig7753.g8263</name>
    <name evidence="1" type="ORF">STYLEM_12763</name>
</gene>
<keyword evidence="2" id="KW-1185">Reference proteome</keyword>
<organism evidence="1 2">
    <name type="scientific">Stylonychia lemnae</name>
    <name type="common">Ciliate</name>
    <dbReference type="NCBI Taxonomy" id="5949"/>
    <lineage>
        <taxon>Eukaryota</taxon>
        <taxon>Sar</taxon>
        <taxon>Alveolata</taxon>
        <taxon>Ciliophora</taxon>
        <taxon>Intramacronucleata</taxon>
        <taxon>Spirotrichea</taxon>
        <taxon>Stichotrichia</taxon>
        <taxon>Sporadotrichida</taxon>
        <taxon>Oxytrichidae</taxon>
        <taxon>Stylonychinae</taxon>
        <taxon>Stylonychia</taxon>
    </lineage>
</organism>